<proteinExistence type="predicted"/>
<dbReference type="PANTHER" id="PTHR31094:SF2">
    <property type="entry name" value="RIKEN CDNA 2310061I04 GENE"/>
    <property type="match status" value="1"/>
</dbReference>
<evidence type="ECO:0000313" key="1">
    <source>
        <dbReference type="EMBL" id="KAK6620652.1"/>
    </source>
</evidence>
<dbReference type="AlphaFoldDB" id="A0AAN8P8B8"/>
<dbReference type="PANTHER" id="PTHR31094">
    <property type="entry name" value="RIKEN CDNA 2310061I04 GENE"/>
    <property type="match status" value="1"/>
</dbReference>
<gene>
    <name evidence="1" type="ORF">RUM43_010947</name>
</gene>
<accession>A0AAN8P8B8</accession>
<protein>
    <submittedName>
        <fullName evidence="1">Uncharacterized protein</fullName>
    </submittedName>
</protein>
<organism evidence="1 2">
    <name type="scientific">Polyplax serrata</name>
    <name type="common">Common mouse louse</name>
    <dbReference type="NCBI Taxonomy" id="468196"/>
    <lineage>
        <taxon>Eukaryota</taxon>
        <taxon>Metazoa</taxon>
        <taxon>Ecdysozoa</taxon>
        <taxon>Arthropoda</taxon>
        <taxon>Hexapoda</taxon>
        <taxon>Insecta</taxon>
        <taxon>Pterygota</taxon>
        <taxon>Neoptera</taxon>
        <taxon>Paraneoptera</taxon>
        <taxon>Psocodea</taxon>
        <taxon>Troctomorpha</taxon>
        <taxon>Phthiraptera</taxon>
        <taxon>Anoplura</taxon>
        <taxon>Polyplacidae</taxon>
        <taxon>Polyplax</taxon>
    </lineage>
</organism>
<name>A0AAN8P8B8_POLSC</name>
<dbReference type="EMBL" id="JAWJWE010000039">
    <property type="protein sequence ID" value="KAK6620652.1"/>
    <property type="molecule type" value="Genomic_DNA"/>
</dbReference>
<dbReference type="Proteomes" id="UP001372834">
    <property type="component" value="Unassembled WGS sequence"/>
</dbReference>
<sequence length="321" mass="36647">MAICLRRVFMNSGCVLLMARRNRQADYLCHKLLHSWLPTIGETAKVDLTLKARTCVSGIPLVSIGRNGTCQFCTTPKYSFDNFGNINTTHPGQGTLLFCAKESKAYKEDNQPKEIKPLGKAEPEQVMHILNVLSEELPKIFVRYLDYSIFHRDLILENNIKGTRKIGIHHLIKQVTLLRTVAHIKYAKVIFEILKITGHPEDGTVRVRWRIRGLPNYKALFSFMKHVTGSKISELDGWYDAFSIFYVYSDGLVHKLTVDKMIPDEQEKISSYKNKLAAKIGLALGVMMEDFSVQMTALHDGSLAKQVPFCRFKVYQVEMFL</sequence>
<dbReference type="Pfam" id="PF10184">
    <property type="entry name" value="DUF2358"/>
    <property type="match status" value="1"/>
</dbReference>
<evidence type="ECO:0000313" key="2">
    <source>
        <dbReference type="Proteomes" id="UP001372834"/>
    </source>
</evidence>
<comment type="caution">
    <text evidence="1">The sequence shown here is derived from an EMBL/GenBank/DDBJ whole genome shotgun (WGS) entry which is preliminary data.</text>
</comment>
<reference evidence="1 2" key="1">
    <citation type="submission" date="2023-10" db="EMBL/GenBank/DDBJ databases">
        <title>Genomes of two closely related lineages of the louse Polyplax serrata with different host specificities.</title>
        <authorList>
            <person name="Martinu J."/>
            <person name="Tarabai H."/>
            <person name="Stefka J."/>
            <person name="Hypsa V."/>
        </authorList>
    </citation>
    <scope>NUCLEOTIDE SEQUENCE [LARGE SCALE GENOMIC DNA]</scope>
    <source>
        <strain evidence="1">HR10_N</strain>
    </source>
</reference>
<dbReference type="InterPro" id="IPR018790">
    <property type="entry name" value="DUF2358"/>
</dbReference>